<dbReference type="PANTHER" id="PTHR13059:SF13">
    <property type="entry name" value="PROTEIN CAPICUA HOMOLOG"/>
    <property type="match status" value="1"/>
</dbReference>
<dbReference type="GO" id="GO:0000981">
    <property type="term" value="F:DNA-binding transcription factor activity, RNA polymerase II-specific"/>
    <property type="evidence" value="ECO:0007669"/>
    <property type="project" value="TreeGrafter"/>
</dbReference>
<keyword evidence="3" id="KW-0238">DNA-binding</keyword>
<keyword evidence="5" id="KW-0539">Nucleus</keyword>
<evidence type="ECO:0000256" key="4">
    <source>
        <dbReference type="ARBA" id="ARBA00023163"/>
    </source>
</evidence>
<accession>T1GD79</accession>
<proteinExistence type="predicted"/>
<dbReference type="PANTHER" id="PTHR13059">
    <property type="entry name" value="HMG-BOX TRANSCRIPTION FACTOR BBX"/>
    <property type="match status" value="1"/>
</dbReference>
<keyword evidence="4" id="KW-0804">Transcription</keyword>
<keyword evidence="1" id="KW-0597">Phosphoprotein</keyword>
<dbReference type="GO" id="GO:0005634">
    <property type="term" value="C:nucleus"/>
    <property type="evidence" value="ECO:0007669"/>
    <property type="project" value="TreeGrafter"/>
</dbReference>
<dbReference type="InterPro" id="IPR052412">
    <property type="entry name" value="CC-Dev_Transcription_Reg"/>
</dbReference>
<feature type="region of interest" description="Disordered" evidence="6">
    <location>
        <begin position="175"/>
        <end position="198"/>
    </location>
</feature>
<dbReference type="STRING" id="36166.T1GD79"/>
<dbReference type="EnsemblMetazoa" id="MESCA001260-RA">
    <property type="protein sequence ID" value="MESCA001260-PA"/>
    <property type="gene ID" value="MESCA001260"/>
</dbReference>
<organism evidence="7 8">
    <name type="scientific">Megaselia scalaris</name>
    <name type="common">Humpbacked fly</name>
    <name type="synonym">Phora scalaris</name>
    <dbReference type="NCBI Taxonomy" id="36166"/>
    <lineage>
        <taxon>Eukaryota</taxon>
        <taxon>Metazoa</taxon>
        <taxon>Ecdysozoa</taxon>
        <taxon>Arthropoda</taxon>
        <taxon>Hexapoda</taxon>
        <taxon>Insecta</taxon>
        <taxon>Pterygota</taxon>
        <taxon>Neoptera</taxon>
        <taxon>Endopterygota</taxon>
        <taxon>Diptera</taxon>
        <taxon>Brachycera</taxon>
        <taxon>Muscomorpha</taxon>
        <taxon>Platypezoidea</taxon>
        <taxon>Phoridae</taxon>
        <taxon>Megaseliini</taxon>
        <taxon>Megaselia</taxon>
    </lineage>
</organism>
<evidence type="ECO:0000313" key="7">
    <source>
        <dbReference type="EnsemblMetazoa" id="MESCA001260-PA"/>
    </source>
</evidence>
<reference evidence="7" key="2">
    <citation type="submission" date="2015-06" db="UniProtKB">
        <authorList>
            <consortium name="EnsemblMetazoa"/>
        </authorList>
    </citation>
    <scope>IDENTIFICATION</scope>
</reference>
<evidence type="ECO:0000256" key="1">
    <source>
        <dbReference type="ARBA" id="ARBA00022553"/>
    </source>
</evidence>
<evidence type="ECO:0000256" key="5">
    <source>
        <dbReference type="ARBA" id="ARBA00023242"/>
    </source>
</evidence>
<name>T1GD79_MEGSC</name>
<sequence>MNTSTSDAKYVNSPVAYTIKQENSMQCSNNSTQKGNHLTDMALQSPTYKNLPNTPNSCNNTRLNSPMEFKLAPTPAQLGKAPLQRRMAQNDAQHCSSNENTADGMQQSAIGNMAANTISSLTINGGDVQSDLYNQISPSTIKKVPHKIKQKHNELDKVLRQVDFEKKYQALPQFKPEDCQSPSAIVPSPRAYGTKYRKNNSSQKLRKFIF</sequence>
<dbReference type="EMBL" id="CAQQ02199547">
    <property type="status" value="NOT_ANNOTATED_CDS"/>
    <property type="molecule type" value="Genomic_DNA"/>
</dbReference>
<dbReference type="EMBL" id="CAQQ02199548">
    <property type="status" value="NOT_ANNOTATED_CDS"/>
    <property type="molecule type" value="Genomic_DNA"/>
</dbReference>
<evidence type="ECO:0000313" key="8">
    <source>
        <dbReference type="Proteomes" id="UP000015102"/>
    </source>
</evidence>
<dbReference type="Proteomes" id="UP000015102">
    <property type="component" value="Unassembled WGS sequence"/>
</dbReference>
<evidence type="ECO:0000256" key="2">
    <source>
        <dbReference type="ARBA" id="ARBA00023015"/>
    </source>
</evidence>
<keyword evidence="2" id="KW-0805">Transcription regulation</keyword>
<reference evidence="8" key="1">
    <citation type="submission" date="2013-02" db="EMBL/GenBank/DDBJ databases">
        <authorList>
            <person name="Hughes D."/>
        </authorList>
    </citation>
    <scope>NUCLEOTIDE SEQUENCE</scope>
    <source>
        <strain>Durham</strain>
        <strain evidence="8">NC isolate 2 -- Noor lab</strain>
    </source>
</reference>
<dbReference type="AlphaFoldDB" id="T1GD79"/>
<dbReference type="GO" id="GO:0000977">
    <property type="term" value="F:RNA polymerase II transcription regulatory region sequence-specific DNA binding"/>
    <property type="evidence" value="ECO:0007669"/>
    <property type="project" value="TreeGrafter"/>
</dbReference>
<evidence type="ECO:0000256" key="3">
    <source>
        <dbReference type="ARBA" id="ARBA00023125"/>
    </source>
</evidence>
<protein>
    <submittedName>
        <fullName evidence="7">Uncharacterized protein</fullName>
    </submittedName>
</protein>
<dbReference type="HOGENOM" id="CLU_1311396_0_0_1"/>
<evidence type="ECO:0000256" key="6">
    <source>
        <dbReference type="SAM" id="MobiDB-lite"/>
    </source>
</evidence>
<keyword evidence="8" id="KW-1185">Reference proteome</keyword>